<protein>
    <recommendedName>
        <fullName evidence="4">HEAT repeat protein</fullName>
    </recommendedName>
</protein>
<feature type="region of interest" description="Disordered" evidence="1">
    <location>
        <begin position="32"/>
        <end position="52"/>
    </location>
</feature>
<comment type="caution">
    <text evidence="2">The sequence shown here is derived from an EMBL/GenBank/DDBJ whole genome shotgun (WGS) entry which is preliminary data.</text>
</comment>
<gene>
    <name evidence="2" type="ORF">ACFPM7_11815</name>
</gene>
<dbReference type="Proteomes" id="UP001596157">
    <property type="component" value="Unassembled WGS sequence"/>
</dbReference>
<dbReference type="RefSeq" id="WP_378246974.1">
    <property type="nucleotide sequence ID" value="NZ_JBHSKF010000004.1"/>
</dbReference>
<evidence type="ECO:0008006" key="4">
    <source>
        <dbReference type="Google" id="ProtNLM"/>
    </source>
</evidence>
<reference evidence="3" key="1">
    <citation type="journal article" date="2019" name="Int. J. Syst. Evol. Microbiol.">
        <title>The Global Catalogue of Microorganisms (GCM) 10K type strain sequencing project: providing services to taxonomists for standard genome sequencing and annotation.</title>
        <authorList>
            <consortium name="The Broad Institute Genomics Platform"/>
            <consortium name="The Broad Institute Genome Sequencing Center for Infectious Disease"/>
            <person name="Wu L."/>
            <person name="Ma J."/>
        </authorList>
    </citation>
    <scope>NUCLEOTIDE SEQUENCE [LARGE SCALE GENOMIC DNA]</scope>
    <source>
        <strain evidence="3">CCUG 59778</strain>
    </source>
</reference>
<sequence>MGAAAGESGIPLYDHAMRLHLASPDAPFHRDGCPLPDLADHPRSRDRSRDRSSAAPAVVAAYFADPSARPAGVVGALHTAGWHPDSGEGIAAVVGRADPARARRTGRWLVRHSADRCAVSVGLAVLGTVAKPADVPLIQTIGLLSHHFGPGAVRALVRLDPHALLWLADRVGGWGRVHAVEALCALADDPVIRRWLRRRAVVGDHLGRYYAGTVAVAAALHEVADDPDLADHLGTVLATMAEAENMGATLDRYEHAVPVLRAHLRQLAHRELTRARFDTASVIAAHLAAGGTRWPGDLAEGYAAVLARGTGVSRL</sequence>
<evidence type="ECO:0000256" key="1">
    <source>
        <dbReference type="SAM" id="MobiDB-lite"/>
    </source>
</evidence>
<keyword evidence="3" id="KW-1185">Reference proteome</keyword>
<organism evidence="2 3">
    <name type="scientific">Actinokineospora guangxiensis</name>
    <dbReference type="NCBI Taxonomy" id="1490288"/>
    <lineage>
        <taxon>Bacteria</taxon>
        <taxon>Bacillati</taxon>
        <taxon>Actinomycetota</taxon>
        <taxon>Actinomycetes</taxon>
        <taxon>Pseudonocardiales</taxon>
        <taxon>Pseudonocardiaceae</taxon>
        <taxon>Actinokineospora</taxon>
    </lineage>
</organism>
<name>A0ABW0EJX4_9PSEU</name>
<evidence type="ECO:0000313" key="3">
    <source>
        <dbReference type="Proteomes" id="UP001596157"/>
    </source>
</evidence>
<evidence type="ECO:0000313" key="2">
    <source>
        <dbReference type="EMBL" id="MFC5287738.1"/>
    </source>
</evidence>
<accession>A0ABW0EJX4</accession>
<dbReference type="EMBL" id="JBHSKF010000004">
    <property type="protein sequence ID" value="MFC5287738.1"/>
    <property type="molecule type" value="Genomic_DNA"/>
</dbReference>
<proteinExistence type="predicted"/>